<gene>
    <name evidence="5" type="ORF">SAMN02927925_00156</name>
</gene>
<accession>A0A1G4V306</accession>
<dbReference type="RefSeq" id="WP_023575234.1">
    <property type="nucleotide sequence ID" value="NZ_CBCSBQ010000023.1"/>
</dbReference>
<feature type="domain" description="Phage integrase SAM-like" evidence="4">
    <location>
        <begin position="111"/>
        <end position="207"/>
    </location>
</feature>
<name>A0A1G4V306_9FLAO</name>
<dbReference type="Gene3D" id="1.10.443.10">
    <property type="entry name" value="Intergrase catalytic core"/>
    <property type="match status" value="1"/>
</dbReference>
<dbReference type="InterPro" id="IPR002104">
    <property type="entry name" value="Integrase_catalytic"/>
</dbReference>
<dbReference type="EMBL" id="FMTY01000001">
    <property type="protein sequence ID" value="SCX00408.1"/>
    <property type="molecule type" value="Genomic_DNA"/>
</dbReference>
<dbReference type="SUPFAM" id="SSF56349">
    <property type="entry name" value="DNA breaking-rejoining enzymes"/>
    <property type="match status" value="1"/>
</dbReference>
<organism evidence="5 6">
    <name type="scientific">Flavobacterium saliperosum</name>
    <dbReference type="NCBI Taxonomy" id="329186"/>
    <lineage>
        <taxon>Bacteria</taxon>
        <taxon>Pseudomonadati</taxon>
        <taxon>Bacteroidota</taxon>
        <taxon>Flavobacteriia</taxon>
        <taxon>Flavobacteriales</taxon>
        <taxon>Flavobacteriaceae</taxon>
        <taxon>Flavobacterium</taxon>
    </lineage>
</organism>
<keyword evidence="2" id="KW-0233">DNA recombination</keyword>
<evidence type="ECO:0000259" key="4">
    <source>
        <dbReference type="Pfam" id="PF13102"/>
    </source>
</evidence>
<evidence type="ECO:0000256" key="2">
    <source>
        <dbReference type="ARBA" id="ARBA00023172"/>
    </source>
</evidence>
<dbReference type="GO" id="GO:0015074">
    <property type="term" value="P:DNA integration"/>
    <property type="evidence" value="ECO:0007669"/>
    <property type="project" value="InterPro"/>
</dbReference>
<feature type="domain" description="Tyr recombinase" evidence="3">
    <location>
        <begin position="255"/>
        <end position="403"/>
    </location>
</feature>
<dbReference type="InterPro" id="IPR013762">
    <property type="entry name" value="Integrase-like_cat_sf"/>
</dbReference>
<dbReference type="Pfam" id="PF00589">
    <property type="entry name" value="Phage_integrase"/>
    <property type="match status" value="1"/>
</dbReference>
<evidence type="ECO:0000313" key="5">
    <source>
        <dbReference type="EMBL" id="SCX00408.1"/>
    </source>
</evidence>
<protein>
    <submittedName>
        <fullName evidence="5">Site-specific recombinase XerD</fullName>
    </submittedName>
</protein>
<dbReference type="InterPro" id="IPR010998">
    <property type="entry name" value="Integrase_recombinase_N"/>
</dbReference>
<dbReference type="GO" id="GO:0003677">
    <property type="term" value="F:DNA binding"/>
    <property type="evidence" value="ECO:0007669"/>
    <property type="project" value="UniProtKB-KW"/>
</dbReference>
<dbReference type="Gene3D" id="1.10.150.130">
    <property type="match status" value="1"/>
</dbReference>
<sequence length="426" mass="49799">MAKIQFKNNSKQQVANLNIRLYQGKINCYAQSNIFVDSSLWSNTTNSLKQRVDNSIREEITEKTDGISKYILKRFYEDYAKGELINSKWLRNKVDEFYERPTGVGDYRYYFVPFIEKFIKNSTNRVNPLTNKIIAENTIKAYKTTLAKIVEFQDKEGITIKTKDIDLNFHQRFTAYLSVEKEYGGTVIEKYVRHVKQFVREAKSCGYETSPEVENKNFTYQRSSPIDTYLNETEIDKIFGLDLSKNLELKDSHDLFIIGLWTGLRLGDLIRFDQFKIVKDRIVITETDKTGEKATIPLHYQVKKVLESRGNRSFVNVNEVKFNKDIKQICKLAGINEVIVGRKRVPGKNRKVKSYYPKYELISSHTCRRSFVTNHYGKIDDKTIMAITTHKSYNQFMKYIKTTTDESASKMEELWKNSLKSKENGK</sequence>
<evidence type="ECO:0000256" key="1">
    <source>
        <dbReference type="ARBA" id="ARBA00023125"/>
    </source>
</evidence>
<reference evidence="5 6" key="1">
    <citation type="submission" date="2016-10" db="EMBL/GenBank/DDBJ databases">
        <authorList>
            <person name="de Groot N.N."/>
        </authorList>
    </citation>
    <scope>NUCLEOTIDE SEQUENCE [LARGE SCALE GENOMIC DNA]</scope>
    <source>
        <strain evidence="5 6">CGMCC 1.3801</strain>
    </source>
</reference>
<dbReference type="AlphaFoldDB" id="A0A1G4V306"/>
<dbReference type="InterPro" id="IPR025269">
    <property type="entry name" value="SAM-like_dom"/>
</dbReference>
<dbReference type="eggNOG" id="COG0582">
    <property type="taxonomic scope" value="Bacteria"/>
</dbReference>
<evidence type="ECO:0000313" key="6">
    <source>
        <dbReference type="Proteomes" id="UP000182124"/>
    </source>
</evidence>
<dbReference type="InterPro" id="IPR011010">
    <property type="entry name" value="DNA_brk_join_enz"/>
</dbReference>
<dbReference type="STRING" id="329186.SAMN02927925_00156"/>
<keyword evidence="1" id="KW-0238">DNA-binding</keyword>
<dbReference type="Pfam" id="PF13102">
    <property type="entry name" value="Phage_int_SAM_5"/>
    <property type="match status" value="1"/>
</dbReference>
<evidence type="ECO:0000259" key="3">
    <source>
        <dbReference type="Pfam" id="PF00589"/>
    </source>
</evidence>
<proteinExistence type="predicted"/>
<dbReference type="GO" id="GO:0006310">
    <property type="term" value="P:DNA recombination"/>
    <property type="evidence" value="ECO:0007669"/>
    <property type="project" value="UniProtKB-KW"/>
</dbReference>
<dbReference type="Proteomes" id="UP000182124">
    <property type="component" value="Unassembled WGS sequence"/>
</dbReference>